<dbReference type="GO" id="GO:0016788">
    <property type="term" value="F:hydrolase activity, acting on ester bonds"/>
    <property type="evidence" value="ECO:0007669"/>
    <property type="project" value="InterPro"/>
</dbReference>
<comment type="caution">
    <text evidence="3">The sequence shown here is derived from an EMBL/GenBank/DDBJ whole genome shotgun (WGS) entry which is preliminary data.</text>
</comment>
<keyword evidence="4" id="KW-1185">Reference proteome</keyword>
<dbReference type="InterPro" id="IPR036514">
    <property type="entry name" value="SGNH_hydro_sf"/>
</dbReference>
<accession>A0A9R1XEJ7</accession>
<evidence type="ECO:0000256" key="1">
    <source>
        <dbReference type="ARBA" id="ARBA00008668"/>
    </source>
</evidence>
<dbReference type="SUPFAM" id="SSF52266">
    <property type="entry name" value="SGNH hydrolase"/>
    <property type="match status" value="1"/>
</dbReference>
<dbReference type="PANTHER" id="PTHR45642">
    <property type="entry name" value="GDSL ESTERASE/LIPASE EXL3"/>
    <property type="match status" value="1"/>
</dbReference>
<sequence>MLHLVDKIILFFINVMFYLSSSEGKTNLQEIVSVSAVLAFGDSFVDQGNNNYDANSGKANYAPYGKDLVGGIPTGRFSNGKTLPDFFDYISEYYISFFSNSKAEGLGVKAYLPAYLNPFLQDDDLLTGVSFASGGSGYDPITNKFMSAIPLSEQLNMFKQYIGKLETKVGEEVANDIITNSVFLVVASTNDLIITLPKIGIQDATQYDNMLANMTISFVQELYNLGARRIAVFSAPPVGCSPAQRTLFGGILRMCAEKLNEAAHLYNTILKQQLPTIASRLPHSRVAFVDFYNPLIHIIDNPKKYGLEVVNRSCCGTGLIEVNYMCIKHSRTCQDDSKFLFWDNIHLSEIGCNIFVNQSLPGLMDSLL</sequence>
<dbReference type="InterPro" id="IPR001087">
    <property type="entry name" value="GDSL"/>
</dbReference>
<dbReference type="EMBL" id="NBSK02000004">
    <property type="protein sequence ID" value="KAJ0209649.1"/>
    <property type="molecule type" value="Genomic_DNA"/>
</dbReference>
<dbReference type="InterPro" id="IPR035669">
    <property type="entry name" value="SGNH_plant_lipase-like"/>
</dbReference>
<dbReference type="Proteomes" id="UP000235145">
    <property type="component" value="Unassembled WGS sequence"/>
</dbReference>
<dbReference type="Gene3D" id="3.40.50.1110">
    <property type="entry name" value="SGNH hydrolase"/>
    <property type="match status" value="1"/>
</dbReference>
<organism evidence="3 4">
    <name type="scientific">Lactuca sativa</name>
    <name type="common">Garden lettuce</name>
    <dbReference type="NCBI Taxonomy" id="4236"/>
    <lineage>
        <taxon>Eukaryota</taxon>
        <taxon>Viridiplantae</taxon>
        <taxon>Streptophyta</taxon>
        <taxon>Embryophyta</taxon>
        <taxon>Tracheophyta</taxon>
        <taxon>Spermatophyta</taxon>
        <taxon>Magnoliopsida</taxon>
        <taxon>eudicotyledons</taxon>
        <taxon>Gunneridae</taxon>
        <taxon>Pentapetalae</taxon>
        <taxon>asterids</taxon>
        <taxon>campanulids</taxon>
        <taxon>Asterales</taxon>
        <taxon>Asteraceae</taxon>
        <taxon>Cichorioideae</taxon>
        <taxon>Cichorieae</taxon>
        <taxon>Lactucinae</taxon>
        <taxon>Lactuca</taxon>
    </lineage>
</organism>
<keyword evidence="2" id="KW-0732">Signal</keyword>
<name>A0A9R1XEJ7_LACSA</name>
<protein>
    <submittedName>
        <fullName evidence="3">Uncharacterized protein</fullName>
    </submittedName>
</protein>
<evidence type="ECO:0000256" key="2">
    <source>
        <dbReference type="SAM" id="SignalP"/>
    </source>
</evidence>
<evidence type="ECO:0000313" key="4">
    <source>
        <dbReference type="Proteomes" id="UP000235145"/>
    </source>
</evidence>
<dbReference type="InterPro" id="IPR050592">
    <property type="entry name" value="GDSL_lipolytic_enzyme"/>
</dbReference>
<dbReference type="Pfam" id="PF00657">
    <property type="entry name" value="Lipase_GDSL"/>
    <property type="match status" value="1"/>
</dbReference>
<gene>
    <name evidence="3" type="ORF">LSAT_V11C400184500</name>
</gene>
<proteinExistence type="inferred from homology"/>
<reference evidence="3 4" key="1">
    <citation type="journal article" date="2017" name="Nat. Commun.">
        <title>Genome assembly with in vitro proximity ligation data and whole-genome triplication in lettuce.</title>
        <authorList>
            <person name="Reyes-Chin-Wo S."/>
            <person name="Wang Z."/>
            <person name="Yang X."/>
            <person name="Kozik A."/>
            <person name="Arikit S."/>
            <person name="Song C."/>
            <person name="Xia L."/>
            <person name="Froenicke L."/>
            <person name="Lavelle D.O."/>
            <person name="Truco M.J."/>
            <person name="Xia R."/>
            <person name="Zhu S."/>
            <person name="Xu C."/>
            <person name="Xu H."/>
            <person name="Xu X."/>
            <person name="Cox K."/>
            <person name="Korf I."/>
            <person name="Meyers B.C."/>
            <person name="Michelmore R.W."/>
        </authorList>
    </citation>
    <scope>NUCLEOTIDE SEQUENCE [LARGE SCALE GENOMIC DNA]</scope>
    <source>
        <strain evidence="4">cv. Salinas</strain>
        <tissue evidence="3">Seedlings</tissue>
    </source>
</reference>
<feature type="chain" id="PRO_5040272042" evidence="2">
    <location>
        <begin position="25"/>
        <end position="368"/>
    </location>
</feature>
<feature type="signal peptide" evidence="2">
    <location>
        <begin position="1"/>
        <end position="24"/>
    </location>
</feature>
<comment type="similarity">
    <text evidence="1">Belongs to the 'GDSL' lipolytic enzyme family.</text>
</comment>
<dbReference type="PANTHER" id="PTHR45642:SF82">
    <property type="entry name" value="GDSL-LIKE LIPASE_ACYLHYDROLASE SUPERFAMILY PROTEIN-RELATED"/>
    <property type="match status" value="1"/>
</dbReference>
<dbReference type="AlphaFoldDB" id="A0A9R1XEJ7"/>
<evidence type="ECO:0000313" key="3">
    <source>
        <dbReference type="EMBL" id="KAJ0209649.1"/>
    </source>
</evidence>
<dbReference type="CDD" id="cd01837">
    <property type="entry name" value="SGNH_plant_lipase_like"/>
    <property type="match status" value="1"/>
</dbReference>